<keyword evidence="2" id="KW-0648">Protein biosynthesis</keyword>
<feature type="transmembrane region" description="Helical" evidence="5">
    <location>
        <begin position="458"/>
        <end position="479"/>
    </location>
</feature>
<reference evidence="7 8" key="1">
    <citation type="submission" date="2021-03" db="EMBL/GenBank/DDBJ databases">
        <authorList>
            <person name="King G.J."/>
            <person name="Bancroft I."/>
            <person name="Baten A."/>
            <person name="Bloomfield J."/>
            <person name="Borpatragohain P."/>
            <person name="He Z."/>
            <person name="Irish N."/>
            <person name="Irwin J."/>
            <person name="Liu K."/>
            <person name="Mauleon R.P."/>
            <person name="Moore J."/>
            <person name="Morris R."/>
            <person name="Ostergaard L."/>
            <person name="Wang B."/>
            <person name="Wells R."/>
        </authorList>
    </citation>
    <scope>NUCLEOTIDE SEQUENCE [LARGE SCALE GENOMIC DNA]</scope>
    <source>
        <strain evidence="7">R-o-18</strain>
        <tissue evidence="7">Leaf</tissue>
    </source>
</reference>
<feature type="compositionally biased region" description="Basic and acidic residues" evidence="4">
    <location>
        <begin position="1"/>
        <end position="10"/>
    </location>
</feature>
<keyword evidence="8" id="KW-1185">Reference proteome</keyword>
<dbReference type="Gene3D" id="2.40.50.140">
    <property type="entry name" value="Nucleic acid-binding proteins"/>
    <property type="match status" value="1"/>
</dbReference>
<proteinExistence type="inferred from homology"/>
<dbReference type="PANTHER" id="PTHR11673">
    <property type="entry name" value="TRANSLATION INITIATION FACTOR 5A FAMILY MEMBER"/>
    <property type="match status" value="1"/>
</dbReference>
<dbReference type="Gene3D" id="2.30.30.30">
    <property type="match status" value="1"/>
</dbReference>
<evidence type="ECO:0000256" key="4">
    <source>
        <dbReference type="SAM" id="MobiDB-lite"/>
    </source>
</evidence>
<dbReference type="Proteomes" id="UP000823674">
    <property type="component" value="Chromosome A09"/>
</dbReference>
<evidence type="ECO:0000313" key="8">
    <source>
        <dbReference type="Proteomes" id="UP000823674"/>
    </source>
</evidence>
<dbReference type="InterPro" id="IPR012340">
    <property type="entry name" value="NA-bd_OB-fold"/>
</dbReference>
<accession>A0ABQ7LG04</accession>
<feature type="domain" description="Translation initiation factor 5A C-terminal" evidence="6">
    <location>
        <begin position="84"/>
        <end position="153"/>
    </location>
</feature>
<sequence>MSDEEHHFESSDAGASKTYPQQAGNIRKGGHIVIKGRPCKVVEVSTSKTGKHGHAKCHFVAIDIFTAKKLEDIVPSSHNCDVPHVNRIDYQLIDISEDGFVSLLTDSGGTKDDLKLPTDDSLSALMKSGFEEGKDVVVSVMSSMGEEQICAVKEVGGGKSSLCFGFISLLVKMETESNPILRKTELKSYSHKHFHSTNALEILRESVRILRYNLGAFMLTAAVLICPVSAVLLPNFLVDHSLVNKLTVKLLLVAKSSGLPLQPFVKHSCQKFAETAVSSAMCFPLFVTVSLLSKTAVVYSVDATYSREKVEINKFLVALKKLWKRVVYTYLWVCILIVGCFTFFCVLLVSICSSFSVLGFSPDFNVYGAILVGLAFSIVFANAIIVCNTAVVISVLEDVSGAGALARASDLIKGQVQVGLLIFLGSTLGLAFVEGLFDHRVKKVSYGDGSSRLWEGPLLVVMYSFVTLIDSMMSAVFYFSCRVYYSMEASSVGEAQPIMMDTVEVVDT</sequence>
<evidence type="ECO:0000256" key="5">
    <source>
        <dbReference type="SAM" id="Phobius"/>
    </source>
</evidence>
<feature type="region of interest" description="Disordered" evidence="4">
    <location>
        <begin position="1"/>
        <end position="23"/>
    </location>
</feature>
<feature type="transmembrane region" description="Helical" evidence="5">
    <location>
        <begin position="370"/>
        <end position="396"/>
    </location>
</feature>
<comment type="caution">
    <text evidence="7">The sequence shown here is derived from an EMBL/GenBank/DDBJ whole genome shotgun (WGS) entry which is preliminary data.</text>
</comment>
<dbReference type="InterPro" id="IPR048670">
    <property type="entry name" value="IF5A-like_N"/>
</dbReference>
<dbReference type="InterPro" id="IPR001884">
    <property type="entry name" value="IF5A-like"/>
</dbReference>
<keyword evidence="5" id="KW-0472">Membrane</keyword>
<dbReference type="SUPFAM" id="SSF50104">
    <property type="entry name" value="Translation proteins SH3-like domain"/>
    <property type="match status" value="1"/>
</dbReference>
<feature type="transmembrane region" description="Helical" evidence="5">
    <location>
        <begin position="330"/>
        <end position="358"/>
    </location>
</feature>
<feature type="transmembrane region" description="Helical" evidence="5">
    <location>
        <begin position="214"/>
        <end position="237"/>
    </location>
</feature>
<dbReference type="InterPro" id="IPR019769">
    <property type="entry name" value="Trans_elong_IF5A_hypusine_site"/>
</dbReference>
<dbReference type="InterPro" id="IPR008991">
    <property type="entry name" value="Translation_prot_SH3-like_sf"/>
</dbReference>
<dbReference type="SUPFAM" id="SSF50249">
    <property type="entry name" value="Nucleic acid-binding proteins"/>
    <property type="match status" value="1"/>
</dbReference>
<evidence type="ECO:0000256" key="3">
    <source>
        <dbReference type="ARBA" id="ARBA00023071"/>
    </source>
</evidence>
<dbReference type="CDD" id="cd04468">
    <property type="entry name" value="S1_eIF5A"/>
    <property type="match status" value="1"/>
</dbReference>
<dbReference type="Pfam" id="PF21485">
    <property type="entry name" value="IF5A-like_N"/>
    <property type="match status" value="1"/>
</dbReference>
<dbReference type="PROSITE" id="PS00302">
    <property type="entry name" value="IF5A_HYPUSINE"/>
    <property type="match status" value="1"/>
</dbReference>
<keyword evidence="3" id="KW-0385">Hypusine</keyword>
<organism evidence="7 8">
    <name type="scientific">Brassica rapa subsp. trilocularis</name>
    <dbReference type="NCBI Taxonomy" id="1813537"/>
    <lineage>
        <taxon>Eukaryota</taxon>
        <taxon>Viridiplantae</taxon>
        <taxon>Streptophyta</taxon>
        <taxon>Embryophyta</taxon>
        <taxon>Tracheophyta</taxon>
        <taxon>Spermatophyta</taxon>
        <taxon>Magnoliopsida</taxon>
        <taxon>eudicotyledons</taxon>
        <taxon>Gunneridae</taxon>
        <taxon>Pentapetalae</taxon>
        <taxon>rosids</taxon>
        <taxon>malvids</taxon>
        <taxon>Brassicales</taxon>
        <taxon>Brassicaceae</taxon>
        <taxon>Brassiceae</taxon>
        <taxon>Brassica</taxon>
    </lineage>
</organism>
<dbReference type="InterPro" id="IPR020189">
    <property type="entry name" value="IF5A_C"/>
</dbReference>
<dbReference type="SMART" id="SM01376">
    <property type="entry name" value="eIF-5a"/>
    <property type="match status" value="1"/>
</dbReference>
<dbReference type="InterPro" id="IPR014722">
    <property type="entry name" value="Rib_uL2_dom2"/>
</dbReference>
<evidence type="ECO:0000259" key="6">
    <source>
        <dbReference type="SMART" id="SM01376"/>
    </source>
</evidence>
<feature type="transmembrane region" description="Helical" evidence="5">
    <location>
        <begin position="416"/>
        <end position="437"/>
    </location>
</feature>
<comment type="similarity">
    <text evidence="1">Belongs to the eIF-5A family.</text>
</comment>
<dbReference type="EMBL" id="JADBGQ010000008">
    <property type="protein sequence ID" value="KAG5385494.1"/>
    <property type="molecule type" value="Genomic_DNA"/>
</dbReference>
<dbReference type="Pfam" id="PF01287">
    <property type="entry name" value="eIF-5a"/>
    <property type="match status" value="1"/>
</dbReference>
<evidence type="ECO:0000313" key="7">
    <source>
        <dbReference type="EMBL" id="KAG5385494.1"/>
    </source>
</evidence>
<keyword evidence="5" id="KW-0812">Transmembrane</keyword>
<gene>
    <name evidence="7" type="primary">A09p051700.1_BraROA</name>
    <name evidence="7" type="ORF">IGI04_036964</name>
</gene>
<protein>
    <recommendedName>
        <fullName evidence="6">Translation initiation factor 5A C-terminal domain-containing protein</fullName>
    </recommendedName>
</protein>
<dbReference type="NCBIfam" id="TIGR00037">
    <property type="entry name" value="eIF_5A"/>
    <property type="match status" value="1"/>
</dbReference>
<name>A0ABQ7LG04_BRACM</name>
<evidence type="ECO:0000256" key="1">
    <source>
        <dbReference type="ARBA" id="ARBA00006016"/>
    </source>
</evidence>
<keyword evidence="5" id="KW-1133">Transmembrane helix</keyword>
<evidence type="ECO:0000256" key="2">
    <source>
        <dbReference type="ARBA" id="ARBA00022917"/>
    </source>
</evidence>